<dbReference type="PANTHER" id="PTHR43133:SF8">
    <property type="entry name" value="RNA POLYMERASE SIGMA FACTOR HI_1459-RELATED"/>
    <property type="match status" value="1"/>
</dbReference>
<dbReference type="Pfam" id="PF08281">
    <property type="entry name" value="Sigma70_r4_2"/>
    <property type="match status" value="1"/>
</dbReference>
<dbReference type="GO" id="GO:0016987">
    <property type="term" value="F:sigma factor activity"/>
    <property type="evidence" value="ECO:0007669"/>
    <property type="project" value="UniProtKB-KW"/>
</dbReference>
<dbReference type="InterPro" id="IPR039425">
    <property type="entry name" value="RNA_pol_sigma-70-like"/>
</dbReference>
<sequence>MNELLSSYKQALKQTETAYKRLGSDQENDKKLIRGMISDLRYAIEWMERRRMPGLRRPAIRNSRLIFKDPDLMARIYTIDHAAVPNASGGLNDEERQRLNECLSVLTDREREIFVMHEGEKFSYERIAALLSVKKSTVQTTIKRSRVKIQKYINSKRKKGHETDENKRLVGCASLGH</sequence>
<dbReference type="InterPro" id="IPR013324">
    <property type="entry name" value="RNA_pol_sigma_r3/r4-like"/>
</dbReference>
<keyword evidence="4" id="KW-0804">Transcription</keyword>
<name>A0A8B5Y774_BACLI</name>
<feature type="domain" description="RNA polymerase sigma factor 70 region 4 type 2" evidence="5">
    <location>
        <begin position="97"/>
        <end position="149"/>
    </location>
</feature>
<dbReference type="InterPro" id="IPR036388">
    <property type="entry name" value="WH-like_DNA-bd_sf"/>
</dbReference>
<dbReference type="NCBIfam" id="NF005385">
    <property type="entry name" value="PRK06930.1"/>
    <property type="match status" value="1"/>
</dbReference>
<keyword evidence="2" id="KW-0731">Sigma factor</keyword>
<evidence type="ECO:0000256" key="3">
    <source>
        <dbReference type="ARBA" id="ARBA00023125"/>
    </source>
</evidence>
<evidence type="ECO:0000259" key="5">
    <source>
        <dbReference type="Pfam" id="PF08281"/>
    </source>
</evidence>
<comment type="caution">
    <text evidence="6">The sequence shown here is derived from an EMBL/GenBank/DDBJ whole genome shotgun (WGS) entry which is preliminary data.</text>
</comment>
<evidence type="ECO:0000313" key="7">
    <source>
        <dbReference type="Proteomes" id="UP000435910"/>
    </source>
</evidence>
<accession>A0A8B5Y774</accession>
<dbReference type="InterPro" id="IPR013249">
    <property type="entry name" value="RNA_pol_sigma70_r4_t2"/>
</dbReference>
<dbReference type="Gene3D" id="1.10.10.10">
    <property type="entry name" value="Winged helix-like DNA-binding domain superfamily/Winged helix DNA-binding domain"/>
    <property type="match status" value="1"/>
</dbReference>
<keyword evidence="1" id="KW-0805">Transcription regulation</keyword>
<dbReference type="GO" id="GO:0003677">
    <property type="term" value="F:DNA binding"/>
    <property type="evidence" value="ECO:0007669"/>
    <property type="project" value="UniProtKB-KW"/>
</dbReference>
<dbReference type="AlphaFoldDB" id="A0A8B5Y774"/>
<evidence type="ECO:0000256" key="4">
    <source>
        <dbReference type="ARBA" id="ARBA00023163"/>
    </source>
</evidence>
<evidence type="ECO:0000313" key="6">
    <source>
        <dbReference type="EMBL" id="TWL22020.1"/>
    </source>
</evidence>
<dbReference type="NCBIfam" id="TIGR02937">
    <property type="entry name" value="sigma70-ECF"/>
    <property type="match status" value="1"/>
</dbReference>
<organism evidence="6 7">
    <name type="scientific">Bacillus licheniformis</name>
    <dbReference type="NCBI Taxonomy" id="1402"/>
    <lineage>
        <taxon>Bacteria</taxon>
        <taxon>Bacillati</taxon>
        <taxon>Bacillota</taxon>
        <taxon>Bacilli</taxon>
        <taxon>Bacillales</taxon>
        <taxon>Bacillaceae</taxon>
        <taxon>Bacillus</taxon>
    </lineage>
</organism>
<evidence type="ECO:0000256" key="1">
    <source>
        <dbReference type="ARBA" id="ARBA00023015"/>
    </source>
</evidence>
<dbReference type="SUPFAM" id="SSF88659">
    <property type="entry name" value="Sigma3 and sigma4 domains of RNA polymerase sigma factors"/>
    <property type="match status" value="1"/>
</dbReference>
<reference evidence="6 7" key="1">
    <citation type="submission" date="2019-06" db="EMBL/GenBank/DDBJ databases">
        <title>Genome sequence analysis of &gt;100 Bacillus licheniformis strains suggests intrinsic resistance to this species.</title>
        <authorList>
            <person name="Wels M."/>
            <person name="Siezen R.J."/>
            <person name="Johansen E."/>
            <person name="Stuer-Lauridsen B."/>
            <person name="Bjerre K."/>
            <person name="Nielsen B.K.K."/>
        </authorList>
    </citation>
    <scope>NUCLEOTIDE SEQUENCE [LARGE SCALE GENOMIC DNA]</scope>
    <source>
        <strain evidence="6 7">BAC-16736</strain>
    </source>
</reference>
<dbReference type="PANTHER" id="PTHR43133">
    <property type="entry name" value="RNA POLYMERASE ECF-TYPE SIGMA FACTO"/>
    <property type="match status" value="1"/>
</dbReference>
<dbReference type="RefSeq" id="WP_145689708.1">
    <property type="nucleotide sequence ID" value="NZ_JARAFC010000007.1"/>
</dbReference>
<dbReference type="GO" id="GO:0006352">
    <property type="term" value="P:DNA-templated transcription initiation"/>
    <property type="evidence" value="ECO:0007669"/>
    <property type="project" value="InterPro"/>
</dbReference>
<gene>
    <name evidence="6" type="ORF">CHCC16736_0483</name>
</gene>
<protein>
    <recommendedName>
        <fullName evidence="5">RNA polymerase sigma factor 70 region 4 type 2 domain-containing protein</fullName>
    </recommendedName>
</protein>
<keyword evidence="3" id="KW-0238">DNA-binding</keyword>
<dbReference type="EMBL" id="NILC01000030">
    <property type="protein sequence ID" value="TWL22020.1"/>
    <property type="molecule type" value="Genomic_DNA"/>
</dbReference>
<proteinExistence type="predicted"/>
<dbReference type="CDD" id="cd06171">
    <property type="entry name" value="Sigma70_r4"/>
    <property type="match status" value="1"/>
</dbReference>
<dbReference type="InterPro" id="IPR014284">
    <property type="entry name" value="RNA_pol_sigma-70_dom"/>
</dbReference>
<evidence type="ECO:0000256" key="2">
    <source>
        <dbReference type="ARBA" id="ARBA00023082"/>
    </source>
</evidence>
<dbReference type="Proteomes" id="UP000435910">
    <property type="component" value="Unassembled WGS sequence"/>
</dbReference>